<evidence type="ECO:0000256" key="6">
    <source>
        <dbReference type="ARBA" id="ARBA00022705"/>
    </source>
</evidence>
<evidence type="ECO:0000256" key="4">
    <source>
        <dbReference type="ARBA" id="ARBA00022679"/>
    </source>
</evidence>
<evidence type="ECO:0000259" key="11">
    <source>
        <dbReference type="Pfam" id="PF02767"/>
    </source>
</evidence>
<keyword evidence="5 9" id="KW-0548">Nucleotidyltransferase</keyword>
<comment type="subunit">
    <text evidence="9">Forms a ring-shaped head-to-tail homodimer around DNA.</text>
</comment>
<dbReference type="STRING" id="1802532.A2210_00070"/>
<evidence type="ECO:0000259" key="12">
    <source>
        <dbReference type="Pfam" id="PF02768"/>
    </source>
</evidence>
<evidence type="ECO:0000259" key="10">
    <source>
        <dbReference type="Pfam" id="PF00712"/>
    </source>
</evidence>
<dbReference type="SUPFAM" id="SSF55979">
    <property type="entry name" value="DNA clamp"/>
    <property type="match status" value="3"/>
</dbReference>
<dbReference type="GO" id="GO:0006271">
    <property type="term" value="P:DNA strand elongation involved in DNA replication"/>
    <property type="evidence" value="ECO:0007669"/>
    <property type="project" value="TreeGrafter"/>
</dbReference>
<dbReference type="GO" id="GO:0003887">
    <property type="term" value="F:DNA-directed DNA polymerase activity"/>
    <property type="evidence" value="ECO:0007669"/>
    <property type="project" value="UniProtKB-UniRule"/>
</dbReference>
<keyword evidence="7 9" id="KW-0239">DNA-directed DNA polymerase</keyword>
<proteinExistence type="inferred from homology"/>
<dbReference type="InterPro" id="IPR022637">
    <property type="entry name" value="DNA_polIII_beta_cen"/>
</dbReference>
<dbReference type="Pfam" id="PF02768">
    <property type="entry name" value="DNA_pol3_beta_3"/>
    <property type="match status" value="1"/>
</dbReference>
<dbReference type="InterPro" id="IPR001001">
    <property type="entry name" value="DNA_polIII_beta"/>
</dbReference>
<dbReference type="Pfam" id="PF00712">
    <property type="entry name" value="DNA_pol3_beta"/>
    <property type="match status" value="1"/>
</dbReference>
<dbReference type="AlphaFoldDB" id="A0A1F8CKY6"/>
<reference evidence="13 14" key="1">
    <citation type="journal article" date="2016" name="Nat. Commun.">
        <title>Thousands of microbial genomes shed light on interconnected biogeochemical processes in an aquifer system.</title>
        <authorList>
            <person name="Anantharaman K."/>
            <person name="Brown C.T."/>
            <person name="Hug L.A."/>
            <person name="Sharon I."/>
            <person name="Castelle C.J."/>
            <person name="Probst A.J."/>
            <person name="Thomas B.C."/>
            <person name="Singh A."/>
            <person name="Wilkins M.J."/>
            <person name="Karaoz U."/>
            <person name="Brodie E.L."/>
            <person name="Williams K.H."/>
            <person name="Hubbard S.S."/>
            <person name="Banfield J.F."/>
        </authorList>
    </citation>
    <scope>NUCLEOTIDE SEQUENCE [LARGE SCALE GENOMIC DNA]</scope>
</reference>
<evidence type="ECO:0000256" key="3">
    <source>
        <dbReference type="ARBA" id="ARBA00022490"/>
    </source>
</evidence>
<dbReference type="CDD" id="cd00140">
    <property type="entry name" value="beta_clamp"/>
    <property type="match status" value="1"/>
</dbReference>
<dbReference type="GO" id="GO:0005737">
    <property type="term" value="C:cytoplasm"/>
    <property type="evidence" value="ECO:0007669"/>
    <property type="project" value="UniProtKB-SubCell"/>
</dbReference>
<comment type="similarity">
    <text evidence="2 9">Belongs to the beta sliding clamp family.</text>
</comment>
<dbReference type="NCBIfam" id="TIGR00663">
    <property type="entry name" value="dnan"/>
    <property type="match status" value="1"/>
</dbReference>
<dbReference type="Gene3D" id="3.10.150.10">
    <property type="entry name" value="DNA Polymerase III, subunit A, domain 2"/>
    <property type="match status" value="1"/>
</dbReference>
<keyword evidence="6 9" id="KW-0235">DNA replication</keyword>
<evidence type="ECO:0000313" key="14">
    <source>
        <dbReference type="Proteomes" id="UP000177855"/>
    </source>
</evidence>
<evidence type="ECO:0000256" key="8">
    <source>
        <dbReference type="ARBA" id="ARBA00023125"/>
    </source>
</evidence>
<sequence>MKLQILQEDLSRALINASRFTSAHAQLPVLGNIMLSTKKTKLQVLATNLEISILISVGAKIEEEGKITVPAKVISEAISNLDLGLIDLESQKEELKVKTQKTNLTISGMNPSDFPKVAESINPKASISMPRQDLLGALSTVSFATSIDETRPQLTGVLFLFEKDALTLVATDGFRLSQNKIKLSENKKLFDKIILPKNVLSEVSRLSPEDSDIVLNFNQDENQAIFGFTDTVLSSRTIEGDFPDFTKIIPKDKNVSVFVEKDDILRAVKLASTFARDSANVVKVAIDKDAIEISAESSAAGSQKTKIEAKVEGPPLEIAFNYRFLEEFLNAAVGPEISIELSSSSSPGVFRDPKNVKFLHLIMPVRIQE</sequence>
<evidence type="ECO:0000313" key="13">
    <source>
        <dbReference type="EMBL" id="OGM76911.1"/>
    </source>
</evidence>
<dbReference type="Proteomes" id="UP000177855">
    <property type="component" value="Unassembled WGS sequence"/>
</dbReference>
<dbReference type="PANTHER" id="PTHR30478:SF0">
    <property type="entry name" value="BETA SLIDING CLAMP"/>
    <property type="match status" value="1"/>
</dbReference>
<organism evidence="13 14">
    <name type="scientific">Candidatus Woesebacteria bacterium RIFOXYA1_FULL_40_18</name>
    <dbReference type="NCBI Taxonomy" id="1802532"/>
    <lineage>
        <taxon>Bacteria</taxon>
        <taxon>Candidatus Woeseibacteriota</taxon>
    </lineage>
</organism>
<comment type="subcellular location">
    <subcellularLocation>
        <location evidence="1 9">Cytoplasm</location>
    </subcellularLocation>
</comment>
<dbReference type="PIRSF" id="PIRSF000804">
    <property type="entry name" value="DNA_pol_III_b"/>
    <property type="match status" value="1"/>
</dbReference>
<dbReference type="PANTHER" id="PTHR30478">
    <property type="entry name" value="DNA POLYMERASE III SUBUNIT BETA"/>
    <property type="match status" value="1"/>
</dbReference>
<evidence type="ECO:0000256" key="1">
    <source>
        <dbReference type="ARBA" id="ARBA00004496"/>
    </source>
</evidence>
<dbReference type="Pfam" id="PF02767">
    <property type="entry name" value="DNA_pol3_beta_2"/>
    <property type="match status" value="1"/>
</dbReference>
<keyword evidence="4 9" id="KW-0808">Transferase</keyword>
<comment type="function">
    <text evidence="9">Confers DNA tethering and processivity to DNA polymerases and other proteins. Acts as a clamp, forming a ring around DNA (a reaction catalyzed by the clamp-loading complex) which diffuses in an ATP-independent manner freely and bidirectionally along dsDNA. Initially characterized for its ability to contact the catalytic subunit of DNA polymerase III (Pol III), a complex, multichain enzyme responsible for most of the replicative synthesis in bacteria; Pol III exhibits 3'-5' exonuclease proofreading activity. The beta chain is required for initiation of replication as well as for processivity of DNA replication.</text>
</comment>
<keyword evidence="3 9" id="KW-0963">Cytoplasm</keyword>
<dbReference type="InterPro" id="IPR022634">
    <property type="entry name" value="DNA_polIII_beta_N"/>
</dbReference>
<dbReference type="GO" id="GO:0009360">
    <property type="term" value="C:DNA polymerase III complex"/>
    <property type="evidence" value="ECO:0007669"/>
    <property type="project" value="InterPro"/>
</dbReference>
<feature type="domain" description="DNA polymerase III beta sliding clamp N-terminal" evidence="10">
    <location>
        <begin position="1"/>
        <end position="117"/>
    </location>
</feature>
<dbReference type="GO" id="GO:0008408">
    <property type="term" value="F:3'-5' exonuclease activity"/>
    <property type="evidence" value="ECO:0007669"/>
    <property type="project" value="InterPro"/>
</dbReference>
<dbReference type="InterPro" id="IPR022635">
    <property type="entry name" value="DNA_polIII_beta_C"/>
</dbReference>
<dbReference type="EMBL" id="MGHS01000015">
    <property type="protein sequence ID" value="OGM76911.1"/>
    <property type="molecule type" value="Genomic_DNA"/>
</dbReference>
<comment type="caution">
    <text evidence="13">The sequence shown here is derived from an EMBL/GenBank/DDBJ whole genome shotgun (WGS) entry which is preliminary data.</text>
</comment>
<accession>A0A1F8CKY6</accession>
<evidence type="ECO:0000256" key="2">
    <source>
        <dbReference type="ARBA" id="ARBA00010752"/>
    </source>
</evidence>
<protein>
    <recommendedName>
        <fullName evidence="9">Beta sliding clamp</fullName>
    </recommendedName>
</protein>
<dbReference type="SMART" id="SM00480">
    <property type="entry name" value="POL3Bc"/>
    <property type="match status" value="1"/>
</dbReference>
<keyword evidence="8" id="KW-0238">DNA-binding</keyword>
<dbReference type="InterPro" id="IPR046938">
    <property type="entry name" value="DNA_clamp_sf"/>
</dbReference>
<name>A0A1F8CKY6_9BACT</name>
<feature type="domain" description="DNA polymerase III beta sliding clamp central" evidence="11">
    <location>
        <begin position="132"/>
        <end position="244"/>
    </location>
</feature>
<gene>
    <name evidence="13" type="ORF">A2210_00070</name>
</gene>
<feature type="domain" description="DNA polymerase III beta sliding clamp C-terminal" evidence="12">
    <location>
        <begin position="247"/>
        <end position="366"/>
    </location>
</feature>
<evidence type="ECO:0000256" key="5">
    <source>
        <dbReference type="ARBA" id="ARBA00022695"/>
    </source>
</evidence>
<dbReference type="Gene3D" id="3.70.10.10">
    <property type="match status" value="1"/>
</dbReference>
<dbReference type="GO" id="GO:0003677">
    <property type="term" value="F:DNA binding"/>
    <property type="evidence" value="ECO:0007669"/>
    <property type="project" value="UniProtKB-UniRule"/>
</dbReference>
<evidence type="ECO:0000256" key="9">
    <source>
        <dbReference type="PIRNR" id="PIRNR000804"/>
    </source>
</evidence>
<evidence type="ECO:0000256" key="7">
    <source>
        <dbReference type="ARBA" id="ARBA00022932"/>
    </source>
</evidence>